<dbReference type="PANTHER" id="PTHR10724:SF10">
    <property type="entry name" value="S1 RNA-BINDING DOMAIN-CONTAINING PROTEIN 1"/>
    <property type="match status" value="1"/>
</dbReference>
<organism evidence="3 4">
    <name type="scientific">Eumeta variegata</name>
    <name type="common">Bagworm moth</name>
    <name type="synonym">Eumeta japonica</name>
    <dbReference type="NCBI Taxonomy" id="151549"/>
    <lineage>
        <taxon>Eukaryota</taxon>
        <taxon>Metazoa</taxon>
        <taxon>Ecdysozoa</taxon>
        <taxon>Arthropoda</taxon>
        <taxon>Hexapoda</taxon>
        <taxon>Insecta</taxon>
        <taxon>Pterygota</taxon>
        <taxon>Neoptera</taxon>
        <taxon>Endopterygota</taxon>
        <taxon>Lepidoptera</taxon>
        <taxon>Glossata</taxon>
        <taxon>Ditrysia</taxon>
        <taxon>Tineoidea</taxon>
        <taxon>Psychidae</taxon>
        <taxon>Oiketicinae</taxon>
        <taxon>Eumeta</taxon>
    </lineage>
</organism>
<dbReference type="AlphaFoldDB" id="A0A4C1T9W2"/>
<dbReference type="InterPro" id="IPR012340">
    <property type="entry name" value="NA-bd_OB-fold"/>
</dbReference>
<reference evidence="3 4" key="1">
    <citation type="journal article" date="2019" name="Commun. Biol.">
        <title>The bagworm genome reveals a unique fibroin gene that provides high tensile strength.</title>
        <authorList>
            <person name="Kono N."/>
            <person name="Nakamura H."/>
            <person name="Ohtoshi R."/>
            <person name="Tomita M."/>
            <person name="Numata K."/>
            <person name="Arakawa K."/>
        </authorList>
    </citation>
    <scope>NUCLEOTIDE SEQUENCE [LARGE SCALE GENOMIC DNA]</scope>
</reference>
<evidence type="ECO:0000256" key="1">
    <source>
        <dbReference type="ARBA" id="ARBA00025453"/>
    </source>
</evidence>
<comment type="caution">
    <text evidence="3">The sequence shown here is derived from an EMBL/GenBank/DDBJ whole genome shotgun (WGS) entry which is preliminary data.</text>
</comment>
<dbReference type="FunFam" id="2.40.50.140:FF:000051">
    <property type="entry name" value="RNA-binding transcriptional accessory protein"/>
    <property type="match status" value="1"/>
</dbReference>
<dbReference type="Pfam" id="PF00575">
    <property type="entry name" value="S1"/>
    <property type="match status" value="1"/>
</dbReference>
<dbReference type="GO" id="GO:0006412">
    <property type="term" value="P:translation"/>
    <property type="evidence" value="ECO:0007669"/>
    <property type="project" value="TreeGrafter"/>
</dbReference>
<dbReference type="OrthoDB" id="995477at2759"/>
<evidence type="ECO:0000313" key="4">
    <source>
        <dbReference type="Proteomes" id="UP000299102"/>
    </source>
</evidence>
<evidence type="ECO:0000259" key="2">
    <source>
        <dbReference type="PROSITE" id="PS50126"/>
    </source>
</evidence>
<sequence length="140" mass="15701">MLTCSECQASGRLEGRKRASPKLLSKLEIVFQALQRELFKDYRSDFDKRPLFKQGLTKITELSPGDVLTGAVTNITHFGAFVDIGVECDGLIHTSKMGKTKLNIGDRVTCSIVQIDVKRKRIGLRLEEMLMETDTSFTFA</sequence>
<dbReference type="CDD" id="cd05685">
    <property type="entry name" value="S1_Tex"/>
    <property type="match status" value="1"/>
</dbReference>
<dbReference type="SMART" id="SM00316">
    <property type="entry name" value="S1"/>
    <property type="match status" value="1"/>
</dbReference>
<dbReference type="InterPro" id="IPR003029">
    <property type="entry name" value="S1_domain"/>
</dbReference>
<protein>
    <submittedName>
        <fullName evidence="3">Protein YhgF</fullName>
    </submittedName>
</protein>
<proteinExistence type="predicted"/>
<dbReference type="InterPro" id="IPR044146">
    <property type="entry name" value="S1_Tex"/>
</dbReference>
<dbReference type="GO" id="GO:0003735">
    <property type="term" value="F:structural constituent of ribosome"/>
    <property type="evidence" value="ECO:0007669"/>
    <property type="project" value="TreeGrafter"/>
</dbReference>
<evidence type="ECO:0000313" key="3">
    <source>
        <dbReference type="EMBL" id="GBP11232.1"/>
    </source>
</evidence>
<dbReference type="PROSITE" id="PS50126">
    <property type="entry name" value="S1"/>
    <property type="match status" value="1"/>
</dbReference>
<feature type="domain" description="S1 motif" evidence="2">
    <location>
        <begin position="65"/>
        <end position="127"/>
    </location>
</feature>
<dbReference type="EMBL" id="BGZK01009154">
    <property type="protein sequence ID" value="GBP11232.1"/>
    <property type="molecule type" value="Genomic_DNA"/>
</dbReference>
<keyword evidence="4" id="KW-1185">Reference proteome</keyword>
<name>A0A4C1T9W2_EUMVA</name>
<dbReference type="PANTHER" id="PTHR10724">
    <property type="entry name" value="30S RIBOSOMAL PROTEIN S1"/>
    <property type="match status" value="1"/>
</dbReference>
<dbReference type="Proteomes" id="UP000299102">
    <property type="component" value="Unassembled WGS sequence"/>
</dbReference>
<comment type="function">
    <text evidence="1">Associates with the EF-Tu.GDP complex and induces the exchange of GDP to GTP. It remains bound to the aminoacyl-tRNA.EF-Tu.GTP complex up to the GTP hydrolysis stage on the ribosome.</text>
</comment>
<dbReference type="STRING" id="151549.A0A4C1T9W2"/>
<dbReference type="Gene3D" id="2.40.50.140">
    <property type="entry name" value="Nucleic acid-binding proteins"/>
    <property type="match status" value="1"/>
</dbReference>
<dbReference type="InterPro" id="IPR050437">
    <property type="entry name" value="Ribos_protein_bS1-like"/>
</dbReference>
<accession>A0A4C1T9W2</accession>
<dbReference type="GO" id="GO:0005737">
    <property type="term" value="C:cytoplasm"/>
    <property type="evidence" value="ECO:0007669"/>
    <property type="project" value="UniProtKB-ARBA"/>
</dbReference>
<dbReference type="GO" id="GO:0003729">
    <property type="term" value="F:mRNA binding"/>
    <property type="evidence" value="ECO:0007669"/>
    <property type="project" value="TreeGrafter"/>
</dbReference>
<gene>
    <name evidence="3" type="primary">yhgF</name>
    <name evidence="3" type="ORF">EVAR_73517_1</name>
</gene>
<dbReference type="SUPFAM" id="SSF50249">
    <property type="entry name" value="Nucleic acid-binding proteins"/>
    <property type="match status" value="1"/>
</dbReference>